<proteinExistence type="predicted"/>
<accession>A0A9P7AP87</accession>
<feature type="region of interest" description="Disordered" evidence="1">
    <location>
        <begin position="24"/>
        <end position="79"/>
    </location>
</feature>
<dbReference type="OrthoDB" id="2689400at2759"/>
<evidence type="ECO:0000256" key="1">
    <source>
        <dbReference type="SAM" id="MobiDB-lite"/>
    </source>
</evidence>
<comment type="caution">
    <text evidence="3">The sequence shown here is derived from an EMBL/GenBank/DDBJ whole genome shotgun (WGS) entry which is preliminary data.</text>
</comment>
<dbReference type="GeneID" id="64603112"/>
<dbReference type="AlphaFoldDB" id="A0A9P7AP87"/>
<dbReference type="RefSeq" id="XP_041159974.1">
    <property type="nucleotide sequence ID" value="XM_041309348.1"/>
</dbReference>
<name>A0A9P7AP87_9AGAM</name>
<evidence type="ECO:0000313" key="4">
    <source>
        <dbReference type="Proteomes" id="UP000719766"/>
    </source>
</evidence>
<dbReference type="EMBL" id="JABBWE010000030">
    <property type="protein sequence ID" value="KAG1793549.1"/>
    <property type="molecule type" value="Genomic_DNA"/>
</dbReference>
<sequence length="79" mass="8646">MFIRLSTTFLVLLGLTAIVSAGVPLPRSPYEPNSGKRDDLARVARSETFTKQPDARAEPTARSETFTKQPDARAEPTAK</sequence>
<reference evidence="3" key="1">
    <citation type="journal article" date="2020" name="New Phytol.">
        <title>Comparative genomics reveals dynamic genome evolution in host specialist ectomycorrhizal fungi.</title>
        <authorList>
            <person name="Lofgren L.A."/>
            <person name="Nguyen N.H."/>
            <person name="Vilgalys R."/>
            <person name="Ruytinx J."/>
            <person name="Liao H.L."/>
            <person name="Branco S."/>
            <person name="Kuo A."/>
            <person name="LaButti K."/>
            <person name="Lipzen A."/>
            <person name="Andreopoulos W."/>
            <person name="Pangilinan J."/>
            <person name="Riley R."/>
            <person name="Hundley H."/>
            <person name="Na H."/>
            <person name="Barry K."/>
            <person name="Grigoriev I.V."/>
            <person name="Stajich J.E."/>
            <person name="Kennedy P.G."/>
        </authorList>
    </citation>
    <scope>NUCLEOTIDE SEQUENCE</scope>
    <source>
        <strain evidence="3">S12</strain>
    </source>
</reference>
<evidence type="ECO:0008006" key="5">
    <source>
        <dbReference type="Google" id="ProtNLM"/>
    </source>
</evidence>
<gene>
    <name evidence="3" type="ORF">HD556DRAFT_1527564</name>
</gene>
<feature type="signal peptide" evidence="2">
    <location>
        <begin position="1"/>
        <end position="21"/>
    </location>
</feature>
<protein>
    <recommendedName>
        <fullName evidence="5">Secreted protein</fullName>
    </recommendedName>
</protein>
<keyword evidence="2" id="KW-0732">Signal</keyword>
<evidence type="ECO:0000313" key="3">
    <source>
        <dbReference type="EMBL" id="KAG1793549.1"/>
    </source>
</evidence>
<dbReference type="Proteomes" id="UP000719766">
    <property type="component" value="Unassembled WGS sequence"/>
</dbReference>
<keyword evidence="4" id="KW-1185">Reference proteome</keyword>
<evidence type="ECO:0000256" key="2">
    <source>
        <dbReference type="SAM" id="SignalP"/>
    </source>
</evidence>
<feature type="compositionally biased region" description="Basic and acidic residues" evidence="1">
    <location>
        <begin position="70"/>
        <end position="79"/>
    </location>
</feature>
<organism evidence="3 4">
    <name type="scientific">Suillus plorans</name>
    <dbReference type="NCBI Taxonomy" id="116603"/>
    <lineage>
        <taxon>Eukaryota</taxon>
        <taxon>Fungi</taxon>
        <taxon>Dikarya</taxon>
        <taxon>Basidiomycota</taxon>
        <taxon>Agaricomycotina</taxon>
        <taxon>Agaricomycetes</taxon>
        <taxon>Agaricomycetidae</taxon>
        <taxon>Boletales</taxon>
        <taxon>Suillineae</taxon>
        <taxon>Suillaceae</taxon>
        <taxon>Suillus</taxon>
    </lineage>
</organism>
<feature type="compositionally biased region" description="Basic and acidic residues" evidence="1">
    <location>
        <begin position="34"/>
        <end position="45"/>
    </location>
</feature>
<feature type="chain" id="PRO_5040401862" description="Secreted protein" evidence="2">
    <location>
        <begin position="22"/>
        <end position="79"/>
    </location>
</feature>